<reference evidence="2 3" key="1">
    <citation type="submission" date="2018-11" db="EMBL/GenBank/DDBJ databases">
        <authorList>
            <person name="Mardanov A.V."/>
            <person name="Ravin N.V."/>
            <person name="Dedysh S.N."/>
        </authorList>
    </citation>
    <scope>NUCLEOTIDE SEQUENCE [LARGE SCALE GENOMIC DNA]</scope>
    <source>
        <strain evidence="2 3">AF10</strain>
    </source>
</reference>
<name>A0A4Q0SX59_9BACT</name>
<dbReference type="AlphaFoldDB" id="A0A4Q0SX59"/>
<proteinExistence type="predicted"/>
<feature type="region of interest" description="Disordered" evidence="1">
    <location>
        <begin position="854"/>
        <end position="876"/>
    </location>
</feature>
<reference evidence="3" key="2">
    <citation type="submission" date="2019-02" db="EMBL/GenBank/DDBJ databases">
        <title>Granulicella sibirica sp. nov., a psychrotolerant acidobacterium isolated from an organic soil layer in forested tundra, West Siberia.</title>
        <authorList>
            <person name="Oshkin I.Y."/>
            <person name="Kulichevskaya I.S."/>
            <person name="Rijpstra W.I.C."/>
            <person name="Sinninghe Damste J.S."/>
            <person name="Rakitin A.L."/>
            <person name="Ravin N.V."/>
            <person name="Dedysh S.N."/>
        </authorList>
    </citation>
    <scope>NUCLEOTIDE SEQUENCE [LARGE SCALE GENOMIC DNA]</scope>
    <source>
        <strain evidence="3">AF10</strain>
    </source>
</reference>
<accession>A0A4Q0SX59</accession>
<dbReference type="Proteomes" id="UP000289437">
    <property type="component" value="Unassembled WGS sequence"/>
</dbReference>
<keyword evidence="3" id="KW-1185">Reference proteome</keyword>
<evidence type="ECO:0000256" key="1">
    <source>
        <dbReference type="SAM" id="MobiDB-lite"/>
    </source>
</evidence>
<gene>
    <name evidence="2" type="ORF">GRAN_4511</name>
</gene>
<feature type="compositionally biased region" description="Basic residues" evidence="1">
    <location>
        <begin position="99"/>
        <end position="110"/>
    </location>
</feature>
<feature type="region of interest" description="Disordered" evidence="1">
    <location>
        <begin position="88"/>
        <end position="128"/>
    </location>
</feature>
<evidence type="ECO:0000313" key="2">
    <source>
        <dbReference type="EMBL" id="RXH55407.1"/>
    </source>
</evidence>
<protein>
    <submittedName>
        <fullName evidence="2">Uncharacterized protein</fullName>
    </submittedName>
</protein>
<evidence type="ECO:0000313" key="3">
    <source>
        <dbReference type="Proteomes" id="UP000289437"/>
    </source>
</evidence>
<organism evidence="2 3">
    <name type="scientific">Granulicella sibirica</name>
    <dbReference type="NCBI Taxonomy" id="2479048"/>
    <lineage>
        <taxon>Bacteria</taxon>
        <taxon>Pseudomonadati</taxon>
        <taxon>Acidobacteriota</taxon>
        <taxon>Terriglobia</taxon>
        <taxon>Terriglobales</taxon>
        <taxon>Acidobacteriaceae</taxon>
        <taxon>Granulicella</taxon>
    </lineage>
</organism>
<comment type="caution">
    <text evidence="2">The sequence shown here is derived from an EMBL/GenBank/DDBJ whole genome shotgun (WGS) entry which is preliminary data.</text>
</comment>
<dbReference type="EMBL" id="RDSM01000003">
    <property type="protein sequence ID" value="RXH55407.1"/>
    <property type="molecule type" value="Genomic_DNA"/>
</dbReference>
<sequence length="1085" mass="123534">MPVVLRPFRILGQSKKVILTDRSLNTTWTPSPIAVRKSVLKSSLAPLQRRRFAPIWFRRPGQRVGETARRIQKLIQLPILCHSTGSLALGGSPRQNAGHSRRVPKRHGARRSAQMWRPSREPDGVTPRFSSLAADTFEAKTEPRPRMNCRRSMESKVRIFDRTWILDKVFQNKREDLAIEKLELAITRLPTTKNGPLDLQRERDLQEIEARIEQAVTTEHYSLHLADDALTAPILSRALERPRIETDGRFERADRIVQKCGIPHQFVRNAYDRAQTTFWWYEDFPEFLKRYDAMEERVRDSWNTYDYELLTNLWILLYGLYRRDDALIPKSFFEEKSSRLLAELDRLTSQEDRPSSVAQAKTMKILISIFRADPTSKDLPALLEELSAVVSEAEALAGYPLIKLIDLLVELEDVLDDVPGYRRLFQQIVDIAGMRKNDIVAAQMLVKSGQKQLLRDRPNQAIMHLGKALGKLYKNESRRELVRALYLCGRAYERLGLFWAARGSLLIAASLSTDDLFAKGDLNLTQLACFNRIKWIELQLGRVPHLLMWHQIDQTLARALAERDIDTTSIEQSEMQFDFSLAILLLKTDFWELKWLKGLPDTLEAHNLQVASETLLFALGDAEDRWRAPGGESLEPVLLDARKSGIFDDLPERPLFYERRTVEMKTNVLGCVVTVKSDNRHPSVELGESLLAALEAIFATSSWTEVIAREPSCTIHIRHNDFASFPFGFEVSARDGHPHFAINCADFSPNRLSPEQMVSIKEKMLATLSNVLARILWINGSIETYMQQLFGDELALQRALDFTGSFIALGNLIGSKPKERIGQWVDPDANLYELRRQASWDSELPELHAADENGTAARSEFAERSKGQPKHSQMEMVSPIRTDLWEKAGWSATAFAVSPDPRVPPIMAPVFRDRVSAQAIFAGWRREIGKEDRDDAVRVSLVKGISKTKPFSYCVIIGANAEAKPLRQGTKYFLLMSRLNRMDATSSFNLSRFEKSVDQCGKYYLAPAVYTGRGDEYELLDENHLLKIHVHFRDAWSIGPGDADGVGVQDDDDPIVPPEAQNDPPYKKLLEWKKKGFGPTTWPPL</sequence>